<proteinExistence type="predicted"/>
<protein>
    <submittedName>
        <fullName evidence="1">Uncharacterized protein</fullName>
    </submittedName>
</protein>
<dbReference type="AlphaFoldDB" id="A0A2H3CE39"/>
<accession>A0A2H3CE39</accession>
<reference evidence="2" key="1">
    <citation type="journal article" date="2017" name="Nat. Ecol. Evol.">
        <title>Genome expansion and lineage-specific genetic innovations in the forest pathogenic fungi Armillaria.</title>
        <authorList>
            <person name="Sipos G."/>
            <person name="Prasanna A.N."/>
            <person name="Walter M.C."/>
            <person name="O'Connor E."/>
            <person name="Balint B."/>
            <person name="Krizsan K."/>
            <person name="Kiss B."/>
            <person name="Hess J."/>
            <person name="Varga T."/>
            <person name="Slot J."/>
            <person name="Riley R."/>
            <person name="Boka B."/>
            <person name="Rigling D."/>
            <person name="Barry K."/>
            <person name="Lee J."/>
            <person name="Mihaltcheva S."/>
            <person name="LaButti K."/>
            <person name="Lipzen A."/>
            <person name="Waldron R."/>
            <person name="Moloney N.M."/>
            <person name="Sperisen C."/>
            <person name="Kredics L."/>
            <person name="Vagvoelgyi C."/>
            <person name="Patrignani A."/>
            <person name="Fitzpatrick D."/>
            <person name="Nagy I."/>
            <person name="Doyle S."/>
            <person name="Anderson J.B."/>
            <person name="Grigoriev I.V."/>
            <person name="Gueldener U."/>
            <person name="Muensterkoetter M."/>
            <person name="Nagy L.G."/>
        </authorList>
    </citation>
    <scope>NUCLEOTIDE SEQUENCE [LARGE SCALE GENOMIC DNA]</scope>
    <source>
        <strain evidence="2">28-4</strain>
    </source>
</reference>
<keyword evidence="2" id="KW-1185">Reference proteome</keyword>
<name>A0A2H3CE39_9AGAR</name>
<evidence type="ECO:0000313" key="1">
    <source>
        <dbReference type="EMBL" id="PBK75057.1"/>
    </source>
</evidence>
<organism evidence="1 2">
    <name type="scientific">Armillaria solidipes</name>
    <dbReference type="NCBI Taxonomy" id="1076256"/>
    <lineage>
        <taxon>Eukaryota</taxon>
        <taxon>Fungi</taxon>
        <taxon>Dikarya</taxon>
        <taxon>Basidiomycota</taxon>
        <taxon>Agaricomycotina</taxon>
        <taxon>Agaricomycetes</taxon>
        <taxon>Agaricomycetidae</taxon>
        <taxon>Agaricales</taxon>
        <taxon>Marasmiineae</taxon>
        <taxon>Physalacriaceae</taxon>
        <taxon>Armillaria</taxon>
    </lineage>
</organism>
<dbReference type="Proteomes" id="UP000218334">
    <property type="component" value="Unassembled WGS sequence"/>
</dbReference>
<evidence type="ECO:0000313" key="2">
    <source>
        <dbReference type="Proteomes" id="UP000218334"/>
    </source>
</evidence>
<sequence>MSAPSSTVATMDEEAEIKRMIEQIQILPDELRKALREVASDLKEKFNVELAAFEEKCNIELAASGKNIDIELTALREKQDMELAAIRKDIQEIREELISVRMCTQNLFVMYSEHELA</sequence>
<dbReference type="EMBL" id="KZ293418">
    <property type="protein sequence ID" value="PBK75057.1"/>
    <property type="molecule type" value="Genomic_DNA"/>
</dbReference>
<gene>
    <name evidence="1" type="ORF">ARMSODRAFT_504107</name>
</gene>